<name>A0AA38PYH9_9AGAR</name>
<evidence type="ECO:0000313" key="2">
    <source>
        <dbReference type="Proteomes" id="UP001163850"/>
    </source>
</evidence>
<dbReference type="EMBL" id="MU802006">
    <property type="protein sequence ID" value="KAJ3983897.1"/>
    <property type="molecule type" value="Genomic_DNA"/>
</dbReference>
<proteinExistence type="predicted"/>
<gene>
    <name evidence="1" type="ORF">F5890DRAFT_117620</name>
</gene>
<protein>
    <submittedName>
        <fullName evidence="1">Uncharacterized protein</fullName>
    </submittedName>
</protein>
<sequence>MTSVAENRISLPAEYSFVTLSLDPEATVSNLKNEELSAACRRLQRKTFVAFTGERRQFFMPWEPYHSWQFYLVFQGLREENVGQGIEPQMSVPILPNTTHPLCREPLDPGYALPWNDCYISEFIQFDARVATRVTEEEPVCCTTSEEATRIRPYFDEDIQRRKELEPQIVAVRAITGSDGIDCSDTESEAPWGSSFVEEYGSMEEAQYEDRESTPLRKGGESGARIMLDEMTSRPHSNLFVVEVSFDLSSTDQIHNPDNFFEEVALLKKLTIELENARKQREIENAQRIDEEHFAAVQAARTKPPQALDYARRWHRRIMTWMKTKNSFSD</sequence>
<evidence type="ECO:0000313" key="1">
    <source>
        <dbReference type="EMBL" id="KAJ3983897.1"/>
    </source>
</evidence>
<dbReference type="Proteomes" id="UP001163850">
    <property type="component" value="Unassembled WGS sequence"/>
</dbReference>
<accession>A0AA38PYH9</accession>
<comment type="caution">
    <text evidence="1">The sequence shown here is derived from an EMBL/GenBank/DDBJ whole genome shotgun (WGS) entry which is preliminary data.</text>
</comment>
<reference evidence="1" key="1">
    <citation type="submission" date="2022-08" db="EMBL/GenBank/DDBJ databases">
        <authorList>
            <consortium name="DOE Joint Genome Institute"/>
            <person name="Min B."/>
            <person name="Riley R."/>
            <person name="Sierra-Patev S."/>
            <person name="Naranjo-Ortiz M."/>
            <person name="Looney B."/>
            <person name="Konkel Z."/>
            <person name="Slot J.C."/>
            <person name="Sakamoto Y."/>
            <person name="Steenwyk J.L."/>
            <person name="Rokas A."/>
            <person name="Carro J."/>
            <person name="Camarero S."/>
            <person name="Ferreira P."/>
            <person name="Molpeceres G."/>
            <person name="Ruiz-Duenas F.J."/>
            <person name="Serrano A."/>
            <person name="Henrissat B."/>
            <person name="Drula E."/>
            <person name="Hughes K.W."/>
            <person name="Mata J.L."/>
            <person name="Ishikawa N.K."/>
            <person name="Vargas-Isla R."/>
            <person name="Ushijima S."/>
            <person name="Smith C.A."/>
            <person name="Ahrendt S."/>
            <person name="Andreopoulos W."/>
            <person name="He G."/>
            <person name="Labutti K."/>
            <person name="Lipzen A."/>
            <person name="Ng V."/>
            <person name="Sandor L."/>
            <person name="Barry K."/>
            <person name="Martinez A.T."/>
            <person name="Xiao Y."/>
            <person name="Gibbons J.G."/>
            <person name="Terashima K."/>
            <person name="Hibbett D.S."/>
            <person name="Grigoriev I.V."/>
        </authorList>
    </citation>
    <scope>NUCLEOTIDE SEQUENCE</scope>
    <source>
        <strain evidence="1">TFB7829</strain>
    </source>
</reference>
<dbReference type="AlphaFoldDB" id="A0AA38PYH9"/>
<organism evidence="1 2">
    <name type="scientific">Lentinula detonsa</name>
    <dbReference type="NCBI Taxonomy" id="2804962"/>
    <lineage>
        <taxon>Eukaryota</taxon>
        <taxon>Fungi</taxon>
        <taxon>Dikarya</taxon>
        <taxon>Basidiomycota</taxon>
        <taxon>Agaricomycotina</taxon>
        <taxon>Agaricomycetes</taxon>
        <taxon>Agaricomycetidae</taxon>
        <taxon>Agaricales</taxon>
        <taxon>Marasmiineae</taxon>
        <taxon>Omphalotaceae</taxon>
        <taxon>Lentinula</taxon>
    </lineage>
</organism>